<protein>
    <submittedName>
        <fullName evidence="4">Small subunit processome component 20</fullName>
    </submittedName>
</protein>
<dbReference type="PANTHER" id="PTHR17695">
    <property type="entry name" value="SMALL SUBUNIT PROCESSOME COMPONENT 20 HOMOLOG"/>
    <property type="match status" value="1"/>
</dbReference>
<feature type="domain" description="U3 small nucleolar RNA-associated protein 20 N-terminal" evidence="2">
    <location>
        <begin position="899"/>
        <end position="1504"/>
    </location>
</feature>
<dbReference type="PANTHER" id="PTHR17695:SF11">
    <property type="entry name" value="SMALL SUBUNIT PROCESSOME COMPONENT 20 HOMOLOG"/>
    <property type="match status" value="1"/>
</dbReference>
<sequence length="2622" mass="294221">MASKSSGRVIKPRKPKNLTPHQRNHRWESFSTKISKLHSLDPLRKVRRHDLDAEDLSATTSYFRNGLEKWADLNISKPFTSFRREVSPLCETLAQILHFERKIMDLLATYISMQDKEALEPLLDLLTAFAHDLGVRFEKHYQRSLELLTAIAAKPQDAGVVEWTFAALAFLFKYLARLLVPDLRPTYNMLAGLMGKQRHPQHIGRFAAEAMSFLIKKSAAPSSRETALPLIVKHAQIDLASSVGTKQFELYQHGMMTMFLEAMQSSGHMLHSTAPDVFSTLLKATPDDEFIPGNQRPWSDLCCGVLTGAIHHSTPETFQSLGESIITQAAAPSTENSWRWSLFVRIFGIIAGVRKGSRVTDWPALVKALSTSLEFLLKSPRESSEQASSVTWEDVMINTAIVWNEAPMDAIIPSIPDLMRILTKEPFMRWYIPFCAYFAELNPRRFQSLFQKHFQKFIVSHWSDGDNEEMLCVLLPRMVDSGALPPGGQKDSCPLPQSWQDQIVSKFERLEITPFPERGAYDKDPKTWRDKCLPKYSSLLEVLGATAVHPSTTARIAELLLRKLKLALRPSTSLATEEANFIVSQGLRSYLQMAKASGSIEMSLSPLLKAAAPRFSRNTAFLESFLEYEREMASRGGLQRQRSAGSESPVATEDPLVKSLMDNLATSSHALRLASLKVLDLLDMTPDQQSCLATMIQIEEIPLGHQSPRVIAVHLRKLGLSYGHLDEMSWLSQAIPKFLFGMMTIRLAPVWDESIEIMKQIAQNKTGEEVIATLAFQWLDVPSPQWGRPEKPAAGANGNFITEFECRDFRALQEAAEGTRDVVENSENILLQMFERAQETVPANPDDARSKALKVLSALPAIAEKRSRKLVPYLLSLTEAGSTTTEEDEEDDESPPEEKWFMVDKKALVAVFAQFGNPKVLYQSQKAYEALLSLLANRDLELQKLALKAILTWKQEGVKTYQENLEYLLDEARFKNELTVFFQSEQKVQPEHRAELMPVLLRLLYGRATSKKGAASGRHGLHATRLAIIRNLSLEDMGQFLDICLGELRDVRVVDSSGLREDIFSGELISPRKQVGVLNMVESILNELGVSVEQYAEPLVNAVLYCLMSASRSLREITETGDEWDQDQDHSSNTSLNRVVRTTALKSLCTLFKNAQSFDWTPYQGAIVSEVISPRIEKLPAETTQGISATCRLLETWSLLPKSALLLSVDKRIVPKVIEILEVEKSKDEIKVFSLSIIRNLVHLALAPASESEFNELIKAALLDSNIDLVLSAIGGLLRGDREISRNLLEACVETVVELSPLVKKSDNASSLVDISTYMLNQPSRRVNPKVKGYILLILEHFIVLEDLQSDVELKLKVYNTLASLFSFFKDKQNRQALSRVLLVFASQEPSVQEVADLCSDLNSYVERRLDEPDYDRRLKAYNKISLTRDAPFTVEQWKPLLHNMVFYLHQDEEFGILSSNSADCLCKFVDAVKSSQDGSSHEAFVGVLSTVVMAAIYSGAREPSETVRREVLRLLGHLVSTLPAWAPVADLAILVPSDDSESDKAFFFNILTPAVSKQVQALQLLSAANERAQFSSKNIAHLFIPLLEHFIFGRDGSDDHGLGAQATTTIASLTGSLEWQQYRAVLRRYIGFVESKPDLQKQVIRLLDKVVDSLAACTVEQGDLMELDSTAPAESKQTRLSKTLPNQEKLGEEVVNNFLPPLMEHLHAKDEETVSARVPVGVIVVKLLKLLPTDVFNGKLPAVLTDISQILRSKAWESREMARGTLAKISCILGPTAFGFVLKELRGALTKGSQLHVLSYTMHTLLLAVIPEFKQGDLDYCLDSIVTIIVDDIFGATGQEKDAEDYATKMKEVKSSKSQDSMELIAKNASIGHLVDLVRPLKALLMEKLDLRIIRKIDELLSRITSGLLQNPSAGENRDVLVFCYEVIQEVYNAEKPREEQRMDPRLRRYLIQKGAKKSGERGTSSKCTYKLTRFALDILRAVMKKHDHLRNAGNLMGFIPILGDAVVGDQDEVKIAAFKLLTVIVKVPFKNSEADGLYKVSVREAIKSISASISTSSDLSQTALKLISVILRDRREVVVKDAAIDVLLGKLKDDLTEPLYRHVTFNFLRCVLDRKIETAVVYDTLDYVGTVMITNDDKGTRDLARGAFFQFLREYPQKRSRWAKQLNFIVANLQYEREGGRLSVMEVIHLLLMKAADDFTQEVAATCFIPLFVVSSNDDSEKCRLAAGELIKEIFRKADKERLQKFLTLLRSWVAEDGKPAVARLALQTFGYYFEARDATAKDKKDVDLCINKVTGVLDNVTESSDPEILATSLQLIQVLFGRFSSAVLSGDADGLWDGVGSCLAHPNSDVKLRAIKLLGTYLADFARNAKGDNAPDQTLLGSHGLELDHEERERLVRLMLNILSGSDVDENLAKEAVRILMFLGSYLDIPAGESDDEEDEDDDEYFKEEAKERMMTVGYIFSRLARVIRKETPPRAATLVPKLAAIDALETFCDRTPREGIELSLKTILRPLRNLTDPSIATPFSGDELFKTRYEELKAKAQSVMELLQKKLGAADYTKHLLAVGEEIRDRRQQRLSKRKVEAVTQPEKYGREKRKKLEKKKERRKTKGSEHRSMRRGY</sequence>
<dbReference type="InterPro" id="IPR011989">
    <property type="entry name" value="ARM-like"/>
</dbReference>
<accession>A0AA38VLB3</accession>
<reference evidence="4" key="1">
    <citation type="submission" date="2022-07" db="EMBL/GenBank/DDBJ databases">
        <title>Fungi with potential for degradation of polypropylene.</title>
        <authorList>
            <person name="Gostincar C."/>
        </authorList>
    </citation>
    <scope>NUCLEOTIDE SEQUENCE</scope>
    <source>
        <strain evidence="4">EXF-13308</strain>
    </source>
</reference>
<feature type="region of interest" description="Disordered" evidence="1">
    <location>
        <begin position="2576"/>
        <end position="2622"/>
    </location>
</feature>
<feature type="domain" description="U3 small nucleolar RNA-associated protein 20" evidence="3">
    <location>
        <begin position="1710"/>
        <end position="1929"/>
    </location>
</feature>
<dbReference type="GO" id="GO:0032040">
    <property type="term" value="C:small-subunit processome"/>
    <property type="evidence" value="ECO:0007669"/>
    <property type="project" value="TreeGrafter"/>
</dbReference>
<feature type="region of interest" description="Disordered" evidence="1">
    <location>
        <begin position="1"/>
        <end position="23"/>
    </location>
</feature>
<gene>
    <name evidence="4" type="ORF">NKR23_g453</name>
</gene>
<dbReference type="Pfam" id="PF07539">
    <property type="entry name" value="UTP20_N"/>
    <property type="match status" value="1"/>
</dbReference>
<dbReference type="Pfam" id="PF20416">
    <property type="entry name" value="UTP20"/>
    <property type="match status" value="1"/>
</dbReference>
<evidence type="ECO:0000313" key="5">
    <source>
        <dbReference type="Proteomes" id="UP001174694"/>
    </source>
</evidence>
<evidence type="ECO:0000313" key="4">
    <source>
        <dbReference type="EMBL" id="KAJ9157556.1"/>
    </source>
</evidence>
<feature type="compositionally biased region" description="Basic residues" evidence="1">
    <location>
        <begin position="2595"/>
        <end position="2610"/>
    </location>
</feature>
<dbReference type="GO" id="GO:0030686">
    <property type="term" value="C:90S preribosome"/>
    <property type="evidence" value="ECO:0007669"/>
    <property type="project" value="TreeGrafter"/>
</dbReference>
<name>A0AA38VLB3_9PEZI</name>
<dbReference type="InterPro" id="IPR046523">
    <property type="entry name" value="UTP20_dom"/>
</dbReference>
<dbReference type="InterPro" id="IPR011430">
    <property type="entry name" value="UTP20_N"/>
</dbReference>
<dbReference type="InterPro" id="IPR052575">
    <property type="entry name" value="SSU_processome_comp_20"/>
</dbReference>
<comment type="caution">
    <text evidence="4">The sequence shown here is derived from an EMBL/GenBank/DDBJ whole genome shotgun (WGS) entry which is preliminary data.</text>
</comment>
<dbReference type="Proteomes" id="UP001174694">
    <property type="component" value="Unassembled WGS sequence"/>
</dbReference>
<evidence type="ECO:0000259" key="2">
    <source>
        <dbReference type="Pfam" id="PF07539"/>
    </source>
</evidence>
<keyword evidence="5" id="KW-1185">Reference proteome</keyword>
<dbReference type="SUPFAM" id="SSF48371">
    <property type="entry name" value="ARM repeat"/>
    <property type="match status" value="3"/>
</dbReference>
<proteinExistence type="predicted"/>
<evidence type="ECO:0000256" key="1">
    <source>
        <dbReference type="SAM" id="MobiDB-lite"/>
    </source>
</evidence>
<dbReference type="EMBL" id="JANBVO010000001">
    <property type="protein sequence ID" value="KAJ9157556.1"/>
    <property type="molecule type" value="Genomic_DNA"/>
</dbReference>
<dbReference type="InterPro" id="IPR016024">
    <property type="entry name" value="ARM-type_fold"/>
</dbReference>
<evidence type="ECO:0000259" key="3">
    <source>
        <dbReference type="Pfam" id="PF20416"/>
    </source>
</evidence>
<organism evidence="4 5">
    <name type="scientific">Pleurostoma richardsiae</name>
    <dbReference type="NCBI Taxonomy" id="41990"/>
    <lineage>
        <taxon>Eukaryota</taxon>
        <taxon>Fungi</taxon>
        <taxon>Dikarya</taxon>
        <taxon>Ascomycota</taxon>
        <taxon>Pezizomycotina</taxon>
        <taxon>Sordariomycetes</taxon>
        <taxon>Sordariomycetidae</taxon>
        <taxon>Calosphaeriales</taxon>
        <taxon>Pleurostomataceae</taxon>
        <taxon>Pleurostoma</taxon>
    </lineage>
</organism>
<dbReference type="Gene3D" id="1.25.10.10">
    <property type="entry name" value="Leucine-rich Repeat Variant"/>
    <property type="match status" value="2"/>
</dbReference>